<dbReference type="InterPro" id="IPR036582">
    <property type="entry name" value="Mao_N_sf"/>
</dbReference>
<feature type="domain" description="Copper amine oxidase-like N-terminal" evidence="4">
    <location>
        <begin position="417"/>
        <end position="530"/>
    </location>
</feature>
<evidence type="ECO:0000313" key="5">
    <source>
        <dbReference type="EMBL" id="TNJ65253.1"/>
    </source>
</evidence>
<keyword evidence="6" id="KW-1185">Reference proteome</keyword>
<dbReference type="OrthoDB" id="9799230at2"/>
<dbReference type="Proteomes" id="UP000307943">
    <property type="component" value="Unassembled WGS sequence"/>
</dbReference>
<feature type="repeat" description="NHL" evidence="2">
    <location>
        <begin position="175"/>
        <end position="211"/>
    </location>
</feature>
<sequence>MKKTFKLIASPLLAAAMLLTGATAFGAGIDKAVVGGEGQLLSQVSTSAGKGDLGETNGKAAEATFRAPWSLLPLADGSVLIADARSQLIRKLSGNEISSFAGITISKDAYNYPIGGLLDGKENTAVFQQPKGLAADTKGNIYVADEKNHAIRKIDKDGNVTTLAGNGVFGNKDGKGKEASFKFPQDVAATSDGTVYVADTLNNEIRKITADGTVTTLNAPSKRVVEVVPGQVVPAGEYADGPLATAKFNEPTGIVIDSKGNLYVSDSGNQLIRYVDLTSNTVTTVAGSTSVQYAKSELYVSGDFADGAAAQAKFNFPRGLALTPDGGLLIADSLNHSIRYLKDGVVKTIAGEKDGYGGSADGTERNAELHHPSDVAVLGDGSLLVADAYNNKIRKIDFYDLPAGITADGTIKVVYGNKKIEFDAQPELSNDRTMVPVRIITEALGFAVKFDENPQTTEQTVDLSKGDATVRLTIGKAEVQKIVKNGSATTKTIDAPPYIKEDRTYVPVRFFAEELGLDVQWDNATRTVILRDKLAK</sequence>
<feature type="signal peptide" evidence="3">
    <location>
        <begin position="1"/>
        <end position="26"/>
    </location>
</feature>
<dbReference type="RefSeq" id="WP_139603148.1">
    <property type="nucleotide sequence ID" value="NZ_VDCQ01000020.1"/>
</dbReference>
<dbReference type="SUPFAM" id="SSF101898">
    <property type="entry name" value="NHL repeat"/>
    <property type="match status" value="1"/>
</dbReference>
<name>A0A5C4T820_9BACL</name>
<dbReference type="InterPro" id="IPR011042">
    <property type="entry name" value="6-blade_b-propeller_TolB-like"/>
</dbReference>
<evidence type="ECO:0000313" key="6">
    <source>
        <dbReference type="Proteomes" id="UP000307943"/>
    </source>
</evidence>
<dbReference type="Pfam" id="PF01436">
    <property type="entry name" value="NHL"/>
    <property type="match status" value="5"/>
</dbReference>
<keyword evidence="1" id="KW-0677">Repeat</keyword>
<organism evidence="5 6">
    <name type="scientific">Paenibacillus hemerocallicola</name>
    <dbReference type="NCBI Taxonomy" id="1172614"/>
    <lineage>
        <taxon>Bacteria</taxon>
        <taxon>Bacillati</taxon>
        <taxon>Bacillota</taxon>
        <taxon>Bacilli</taxon>
        <taxon>Bacillales</taxon>
        <taxon>Paenibacillaceae</taxon>
        <taxon>Paenibacillus</taxon>
    </lineage>
</organism>
<gene>
    <name evidence="5" type="ORF">FE784_15635</name>
</gene>
<keyword evidence="3" id="KW-0732">Signal</keyword>
<dbReference type="Pfam" id="PF07833">
    <property type="entry name" value="Cu_amine_oxidN1"/>
    <property type="match status" value="1"/>
</dbReference>
<dbReference type="InterPro" id="IPR001258">
    <property type="entry name" value="NHL_repeat"/>
</dbReference>
<evidence type="ECO:0000256" key="1">
    <source>
        <dbReference type="ARBA" id="ARBA00022737"/>
    </source>
</evidence>
<evidence type="ECO:0000256" key="2">
    <source>
        <dbReference type="PROSITE-ProRule" id="PRU00504"/>
    </source>
</evidence>
<reference evidence="5 6" key="1">
    <citation type="submission" date="2019-05" db="EMBL/GenBank/DDBJ databases">
        <title>We sequenced the genome of Paenibacillus hemerocallicola KCTC 33185 for further insight into its adaptation and study the phylogeny of Paenibacillus.</title>
        <authorList>
            <person name="Narsing Rao M.P."/>
        </authorList>
    </citation>
    <scope>NUCLEOTIDE SEQUENCE [LARGE SCALE GENOMIC DNA]</scope>
    <source>
        <strain evidence="5 6">KCTC 33185</strain>
    </source>
</reference>
<dbReference type="SUPFAM" id="SSF55383">
    <property type="entry name" value="Copper amine oxidase, domain N"/>
    <property type="match status" value="2"/>
</dbReference>
<feature type="repeat" description="NHL" evidence="2">
    <location>
        <begin position="127"/>
        <end position="157"/>
    </location>
</feature>
<evidence type="ECO:0000259" key="4">
    <source>
        <dbReference type="Pfam" id="PF07833"/>
    </source>
</evidence>
<dbReference type="Gene3D" id="2.120.10.30">
    <property type="entry name" value="TolB, C-terminal domain"/>
    <property type="match status" value="4"/>
</dbReference>
<dbReference type="Gene3D" id="3.30.457.10">
    <property type="entry name" value="Copper amine oxidase-like, N-terminal domain"/>
    <property type="match status" value="1"/>
</dbReference>
<dbReference type="PANTHER" id="PTHR13833">
    <property type="match status" value="1"/>
</dbReference>
<proteinExistence type="predicted"/>
<dbReference type="EMBL" id="VDCQ01000020">
    <property type="protein sequence ID" value="TNJ65253.1"/>
    <property type="molecule type" value="Genomic_DNA"/>
</dbReference>
<dbReference type="InterPro" id="IPR012854">
    <property type="entry name" value="Cu_amine_oxidase-like_N"/>
</dbReference>
<evidence type="ECO:0000256" key="3">
    <source>
        <dbReference type="SAM" id="SignalP"/>
    </source>
</evidence>
<feature type="chain" id="PRO_5039582803" evidence="3">
    <location>
        <begin position="27"/>
        <end position="536"/>
    </location>
</feature>
<dbReference type="AlphaFoldDB" id="A0A5C4T820"/>
<protein>
    <submittedName>
        <fullName evidence="5">Copper amine oxidase</fullName>
    </submittedName>
</protein>
<dbReference type="PANTHER" id="PTHR13833:SF71">
    <property type="entry name" value="NHL DOMAIN-CONTAINING PROTEIN"/>
    <property type="match status" value="1"/>
</dbReference>
<accession>A0A5C4T820</accession>
<comment type="caution">
    <text evidence="5">The sequence shown here is derived from an EMBL/GenBank/DDBJ whole genome shotgun (WGS) entry which is preliminary data.</text>
</comment>
<dbReference type="PROSITE" id="PS51125">
    <property type="entry name" value="NHL"/>
    <property type="match status" value="2"/>
</dbReference>